<name>A0ABS2K976_9GAMM</name>
<reference evidence="1" key="1">
    <citation type="submission" date="2020-10" db="EMBL/GenBank/DDBJ databases">
        <title>Phylogeny of dyella-like bacteria.</title>
        <authorList>
            <person name="Fu J."/>
        </authorList>
    </citation>
    <scope>NUCLEOTIDE SEQUENCE</scope>
    <source>
        <strain evidence="1">DHOC52</strain>
    </source>
</reference>
<organism evidence="1 2">
    <name type="scientific">Dyella flava</name>
    <dbReference type="NCBI Taxonomy" id="1920170"/>
    <lineage>
        <taxon>Bacteria</taxon>
        <taxon>Pseudomonadati</taxon>
        <taxon>Pseudomonadota</taxon>
        <taxon>Gammaproteobacteria</taxon>
        <taxon>Lysobacterales</taxon>
        <taxon>Rhodanobacteraceae</taxon>
        <taxon>Dyella</taxon>
    </lineage>
</organism>
<comment type="caution">
    <text evidence="1">The sequence shown here is derived from an EMBL/GenBank/DDBJ whole genome shotgun (WGS) entry which is preliminary data.</text>
</comment>
<sequence>MNLEEIEKGVRQEVQKWSELSEYRREPRVLTEGAVRLLIQLVENIERDRSPHWRDFQYDDIQRYVVSIVPNMLVDIDNHLSRGWKSREISSWEILHGISFALTRWCPVPKDI</sequence>
<proteinExistence type="predicted"/>
<dbReference type="RefSeq" id="WP_204684204.1">
    <property type="nucleotide sequence ID" value="NZ_BSNR01000014.1"/>
</dbReference>
<evidence type="ECO:0000313" key="1">
    <source>
        <dbReference type="EMBL" id="MBM7127694.1"/>
    </source>
</evidence>
<evidence type="ECO:0000313" key="2">
    <source>
        <dbReference type="Proteomes" id="UP001430149"/>
    </source>
</evidence>
<protein>
    <submittedName>
        <fullName evidence="1">Uncharacterized protein</fullName>
    </submittedName>
</protein>
<accession>A0ABS2K976</accession>
<keyword evidence="2" id="KW-1185">Reference proteome</keyword>
<dbReference type="EMBL" id="JADIKE010000039">
    <property type="protein sequence ID" value="MBM7127694.1"/>
    <property type="molecule type" value="Genomic_DNA"/>
</dbReference>
<gene>
    <name evidence="1" type="ORF">ISP19_20155</name>
</gene>
<dbReference type="Proteomes" id="UP001430149">
    <property type="component" value="Unassembled WGS sequence"/>
</dbReference>